<evidence type="ECO:0000313" key="1">
    <source>
        <dbReference type="EMBL" id="MDG5973719.1"/>
    </source>
</evidence>
<organism evidence="1 2">
    <name type="scientific">Hydrogenophaga taeniospiralis CCUG 15921</name>
    <dbReference type="NCBI Taxonomy" id="1281780"/>
    <lineage>
        <taxon>Bacteria</taxon>
        <taxon>Pseudomonadati</taxon>
        <taxon>Pseudomonadota</taxon>
        <taxon>Betaproteobacteria</taxon>
        <taxon>Burkholderiales</taxon>
        <taxon>Comamonadaceae</taxon>
        <taxon>Hydrogenophaga</taxon>
    </lineage>
</organism>
<dbReference type="RefSeq" id="WP_068169253.1">
    <property type="nucleotide sequence ID" value="NZ_AOGK01000001.1"/>
</dbReference>
<gene>
    <name evidence="1" type="ORF">H010_00560</name>
</gene>
<dbReference type="Proteomes" id="UP001152876">
    <property type="component" value="Unassembled WGS sequence"/>
</dbReference>
<sequence length="71" mass="7836">MESEFHFDREPVQALLIAQHREQLESLVARGMITSNEAALLAAHYSVGDALQRAVDATCAMMAQQVAEKVH</sequence>
<reference evidence="1" key="1">
    <citation type="submission" date="2013-01" db="EMBL/GenBank/DDBJ databases">
        <title>Genome draft of Hydrogenophaga taeniospiralis 2K1.</title>
        <authorList>
            <person name="Gomila M."/>
            <person name="Lalucat J."/>
        </authorList>
    </citation>
    <scope>NUCLEOTIDE SEQUENCE</scope>
    <source>
        <strain evidence="1">CCUG 15921</strain>
    </source>
</reference>
<evidence type="ECO:0000313" key="2">
    <source>
        <dbReference type="Proteomes" id="UP001152876"/>
    </source>
</evidence>
<dbReference type="EMBL" id="AOGK01000001">
    <property type="protein sequence ID" value="MDG5973719.1"/>
    <property type="molecule type" value="Genomic_DNA"/>
</dbReference>
<accession>A0A9X4NPT5</accession>
<name>A0A9X4NPT5_9BURK</name>
<keyword evidence="2" id="KW-1185">Reference proteome</keyword>
<comment type="caution">
    <text evidence="1">The sequence shown here is derived from an EMBL/GenBank/DDBJ whole genome shotgun (WGS) entry which is preliminary data.</text>
</comment>
<dbReference type="AlphaFoldDB" id="A0A9X4NPT5"/>
<protein>
    <submittedName>
        <fullName evidence="1">Uncharacterized protein</fullName>
    </submittedName>
</protein>
<proteinExistence type="predicted"/>